<gene>
    <name evidence="2" type="ordered locus">XF_0079</name>
</gene>
<keyword evidence="1" id="KW-0812">Transmembrane</keyword>
<accession>Q9PH67</accession>
<organism evidence="2 3">
    <name type="scientific">Xylella fastidiosa (strain 9a5c)</name>
    <dbReference type="NCBI Taxonomy" id="160492"/>
    <lineage>
        <taxon>Bacteria</taxon>
        <taxon>Pseudomonadati</taxon>
        <taxon>Pseudomonadota</taxon>
        <taxon>Gammaproteobacteria</taxon>
        <taxon>Lysobacterales</taxon>
        <taxon>Lysobacteraceae</taxon>
        <taxon>Xylella</taxon>
    </lineage>
</organism>
<feature type="transmembrane region" description="Helical" evidence="1">
    <location>
        <begin position="37"/>
        <end position="57"/>
    </location>
</feature>
<keyword evidence="1" id="KW-1133">Transmembrane helix</keyword>
<evidence type="ECO:0000256" key="1">
    <source>
        <dbReference type="SAM" id="Phobius"/>
    </source>
</evidence>
<dbReference type="AlphaFoldDB" id="Q9PH67"/>
<dbReference type="EMBL" id="AE003849">
    <property type="protein sequence ID" value="AAF82892.1"/>
    <property type="molecule type" value="Genomic_DNA"/>
</dbReference>
<keyword evidence="1" id="KW-0472">Membrane</keyword>
<sequence>MYGISFVGWSYHLTDDEMVLSIISTYADPSDHLRLSIYQLLVKNAMNILFFQLSAYISMSSARCMRLPYFWSQIGDCF</sequence>
<reference evidence="2 3" key="1">
    <citation type="journal article" date="2000" name="Nature">
        <title>The genome sequence of the plant pathogen Xylella fastidiosa.</title>
        <authorList>
            <person name="Simpson A.J."/>
            <person name="Reinach F.C."/>
            <person name="Arruda P."/>
            <person name="Abreu F.A."/>
            <person name="Acencio M."/>
            <person name="Alvarenga R."/>
            <person name="Alves L.M."/>
            <person name="Araya J.E."/>
            <person name="Baia G.S."/>
            <person name="Baptista C.S."/>
            <person name="Barros M.H."/>
            <person name="Bonaccorsi E.D."/>
            <person name="Bordin S."/>
            <person name="Bove J.M."/>
            <person name="Briones M.R."/>
            <person name="Bueno M.R."/>
            <person name="Camargo A.A."/>
            <person name="Camargo L.E."/>
            <person name="Carraro D.M."/>
            <person name="Carrer H."/>
            <person name="Colauto N.B."/>
            <person name="Colombo C."/>
            <person name="Costa F.F."/>
            <person name="Costa M.C."/>
            <person name="Costa-Neto C.M."/>
            <person name="Coutinho L.L."/>
            <person name="Cristofani M."/>
            <person name="Dias-Neto E."/>
            <person name="Docena C."/>
            <person name="El-Dorry H."/>
            <person name="Facincani A.P."/>
            <person name="Ferreira A.J."/>
            <person name="Ferreira V.C."/>
            <person name="Ferro J.A."/>
            <person name="Fraga J.S."/>
            <person name="Franca S.C."/>
            <person name="Franco M.C."/>
            <person name="Frohme M."/>
            <person name="Furlan L.R."/>
            <person name="Garnier M."/>
            <person name="Goldman G.H."/>
            <person name="Goldman M.H."/>
            <person name="Gomes S.L."/>
            <person name="Gruber A."/>
            <person name="Ho P.L."/>
            <person name="Hoheisel J.D."/>
            <person name="Junqueira M.L."/>
            <person name="Kemper E.L."/>
            <person name="Kitajima J.P."/>
            <person name="Krieger J.E."/>
            <person name="Kuramae E.E."/>
            <person name="Laigret F."/>
            <person name="Lambais M.R."/>
            <person name="Leite L.C."/>
            <person name="Lemos E.G."/>
            <person name="Lemos M.V."/>
            <person name="Lopes S.A."/>
            <person name="Lopes C.R."/>
            <person name="Machado J.A."/>
            <person name="Machado M.A."/>
            <person name="Madeira A.M."/>
            <person name="Madeira H.M."/>
            <person name="Marino C.L."/>
            <person name="Marques M.V."/>
            <person name="Martins E.A."/>
            <person name="Martins E.M."/>
            <person name="Matsukuma A.Y."/>
            <person name="Menck C.F."/>
            <person name="Miracca E.C."/>
            <person name="Miyaki C.Y."/>
            <person name="Monteriro-Vitorello C.B."/>
            <person name="Moon D.H."/>
            <person name="Nagai M.A."/>
            <person name="Nascimento A.L."/>
            <person name="Netto L.E."/>
            <person name="Nhani A.Jr."/>
            <person name="Nobrega F.G."/>
            <person name="Nunes L.R."/>
            <person name="Oliveira M.A."/>
            <person name="de Oliveira M.C."/>
            <person name="de Oliveira R.C."/>
            <person name="Palmieri D.A."/>
            <person name="Paris A."/>
            <person name="Peixoto B.R."/>
            <person name="Pereira G.A."/>
            <person name="Pereira H.A.Jr."/>
            <person name="Pesquero J.B."/>
            <person name="Quaggio R.B."/>
            <person name="Roberto P.G."/>
            <person name="Rodrigues V."/>
            <person name="de M Rosa A.J."/>
            <person name="de Rosa V.E.Jr."/>
            <person name="de Sa R.G."/>
            <person name="Santelli R.V."/>
            <person name="Sawasaki H.E."/>
            <person name="da Silva A.C."/>
            <person name="da Silva A.M."/>
            <person name="da Silva F.R."/>
            <person name="da Silva W.A.Jr."/>
            <person name="da Silveira J.F."/>
            <person name="Silvestri M.L."/>
            <person name="Siqueira W.J."/>
            <person name="de Souza A.A."/>
            <person name="de Souza A.P."/>
            <person name="Terenzi M.F."/>
            <person name="Truffi D."/>
            <person name="Tsai S.M."/>
            <person name="Tsuhako M.H."/>
            <person name="Vallada H."/>
            <person name="Van Sluys M.A."/>
            <person name="Verjovski-Almeida S."/>
            <person name="Vettore A.L."/>
            <person name="Zago M.A."/>
            <person name="Zatz M."/>
            <person name="Meidanis J."/>
            <person name="Setubal J.C."/>
        </authorList>
    </citation>
    <scope>NUCLEOTIDE SEQUENCE [LARGE SCALE GENOMIC DNA]</scope>
    <source>
        <strain evidence="2 3">9a5c</strain>
    </source>
</reference>
<evidence type="ECO:0000313" key="3">
    <source>
        <dbReference type="Proteomes" id="UP000000812"/>
    </source>
</evidence>
<dbReference type="Proteomes" id="UP000000812">
    <property type="component" value="Chromosome"/>
</dbReference>
<dbReference type="PIR" id="F82850">
    <property type="entry name" value="F82850"/>
</dbReference>
<name>Q9PH67_XYLFA</name>
<dbReference type="KEGG" id="xfa:XF_0079"/>
<evidence type="ECO:0000313" key="2">
    <source>
        <dbReference type="EMBL" id="AAF82892.1"/>
    </source>
</evidence>
<proteinExistence type="predicted"/>
<protein>
    <submittedName>
        <fullName evidence="2">Uncharacterized protein</fullName>
    </submittedName>
</protein>
<dbReference type="HOGENOM" id="CLU_2621254_0_0_6"/>